<gene>
    <name evidence="9" type="ORF">ES754_09505</name>
</gene>
<dbReference type="GO" id="GO:0005886">
    <property type="term" value="C:plasma membrane"/>
    <property type="evidence" value="ECO:0007669"/>
    <property type="project" value="UniProtKB-SubCell"/>
</dbReference>
<feature type="transmembrane region" description="Helical" evidence="8">
    <location>
        <begin position="220"/>
        <end position="246"/>
    </location>
</feature>
<keyword evidence="2" id="KW-0813">Transport</keyword>
<dbReference type="FunFam" id="1.10.3860.10:FF:000001">
    <property type="entry name" value="C4-dicarboxylate transport protein"/>
    <property type="match status" value="1"/>
</dbReference>
<dbReference type="GO" id="GO:0006835">
    <property type="term" value="P:dicarboxylic acid transport"/>
    <property type="evidence" value="ECO:0007669"/>
    <property type="project" value="TreeGrafter"/>
</dbReference>
<keyword evidence="5" id="KW-0769">Symport</keyword>
<feature type="transmembrane region" description="Helical" evidence="8">
    <location>
        <begin position="358"/>
        <end position="380"/>
    </location>
</feature>
<evidence type="ECO:0000313" key="9">
    <source>
        <dbReference type="EMBL" id="TXD96378.1"/>
    </source>
</evidence>
<feature type="transmembrane region" description="Helical" evidence="8">
    <location>
        <begin position="91"/>
        <end position="113"/>
    </location>
</feature>
<dbReference type="PRINTS" id="PR00173">
    <property type="entry name" value="EDTRNSPORT"/>
</dbReference>
<keyword evidence="7 8" id="KW-0472">Membrane</keyword>
<feature type="transmembrane region" description="Helical" evidence="8">
    <location>
        <begin position="332"/>
        <end position="352"/>
    </location>
</feature>
<name>A0A5C7A1P4_9GAMM</name>
<evidence type="ECO:0000256" key="3">
    <source>
        <dbReference type="ARBA" id="ARBA00022475"/>
    </source>
</evidence>
<evidence type="ECO:0000256" key="4">
    <source>
        <dbReference type="ARBA" id="ARBA00022692"/>
    </source>
</evidence>
<keyword evidence="10" id="KW-1185">Reference proteome</keyword>
<reference evidence="9 10" key="1">
    <citation type="submission" date="2019-08" db="EMBL/GenBank/DDBJ databases">
        <title>Genome sequence of Psychrobacter frigidicola ACAM304 (type strain).</title>
        <authorList>
            <person name="Bowman J.P."/>
        </authorList>
    </citation>
    <scope>NUCLEOTIDE SEQUENCE [LARGE SCALE GENOMIC DNA]</scope>
    <source>
        <strain evidence="9 10">ACAM 304</strain>
    </source>
</reference>
<evidence type="ECO:0000256" key="1">
    <source>
        <dbReference type="ARBA" id="ARBA00004651"/>
    </source>
</evidence>
<dbReference type="Gene3D" id="1.10.3860.10">
    <property type="entry name" value="Sodium:dicarboxylate symporter"/>
    <property type="match status" value="1"/>
</dbReference>
<keyword evidence="6 8" id="KW-1133">Transmembrane helix</keyword>
<evidence type="ECO:0000256" key="8">
    <source>
        <dbReference type="SAM" id="Phobius"/>
    </source>
</evidence>
<accession>A0A5C7A1P4</accession>
<dbReference type="OrthoDB" id="9766690at2"/>
<dbReference type="InterPro" id="IPR001991">
    <property type="entry name" value="Na-dicarboxylate_symporter"/>
</dbReference>
<feature type="transmembrane region" description="Helical" evidence="8">
    <location>
        <begin position="184"/>
        <end position="208"/>
    </location>
</feature>
<comment type="subcellular location">
    <subcellularLocation>
        <location evidence="1">Cell membrane</location>
        <topology evidence="1">Multi-pass membrane protein</topology>
    </subcellularLocation>
</comment>
<evidence type="ECO:0000313" key="10">
    <source>
        <dbReference type="Proteomes" id="UP000321903"/>
    </source>
</evidence>
<evidence type="ECO:0000256" key="7">
    <source>
        <dbReference type="ARBA" id="ARBA00023136"/>
    </source>
</evidence>
<keyword evidence="3" id="KW-1003">Cell membrane</keyword>
<comment type="caution">
    <text evidence="9">The sequence shown here is derived from an EMBL/GenBank/DDBJ whole genome shotgun (WGS) entry which is preliminary data.</text>
</comment>
<sequence length="458" mass="48753">MWKNMGLTGKIIVAMILGILLGLLINYLRLNGEGSFVNTYVTNGFFAIVGKLFVNSLKMLVVPLVLISLICGVCGIGDIRLLGRIGGKTFFIYMVTTALAITTAIGLGSLFGIGKGMQIETKAVFEAESAPPLLDVFSNIIPSNPISAMANGDMLSIIFFAMLIGISILMVGKPAKGLVQSLELINEVILKMVTIIMNLAPYGVFALLTKAMAELGFDLIWSLLGYVAVLVGALFFHFFVTMMVILKLTSGLSIRTFLAKMREVQIFAFSTSSSNATIPITLRTVTKRMGVNNSVASFTIPFGATINMDGTAIMQGTATIFIANLYGVQLGITGYLTVILMSVLASIGTAGVPGVGLIMLSMVFAQVGLPVEGIGLILGVDRILDMLRTAVNVGGDAAVTVIVAKSEGEMDLAIYNDPDAGAKEMFDGHIDADSERELSEVFSDGIMGSEYDDIKRRS</sequence>
<feature type="transmembrane region" description="Helical" evidence="8">
    <location>
        <begin position="154"/>
        <end position="172"/>
    </location>
</feature>
<feature type="transmembrane region" description="Helical" evidence="8">
    <location>
        <begin position="6"/>
        <end position="28"/>
    </location>
</feature>
<dbReference type="EMBL" id="VORZ01000003">
    <property type="protein sequence ID" value="TXD96378.1"/>
    <property type="molecule type" value="Genomic_DNA"/>
</dbReference>
<dbReference type="Pfam" id="PF00375">
    <property type="entry name" value="SDF"/>
    <property type="match status" value="1"/>
</dbReference>
<dbReference type="GO" id="GO:0015293">
    <property type="term" value="F:symporter activity"/>
    <property type="evidence" value="ECO:0007669"/>
    <property type="project" value="UniProtKB-KW"/>
</dbReference>
<dbReference type="PANTHER" id="PTHR42865">
    <property type="entry name" value="PROTON/GLUTAMATE-ASPARTATE SYMPORTER"/>
    <property type="match status" value="1"/>
</dbReference>
<dbReference type="RefSeq" id="WP_147223962.1">
    <property type="nucleotide sequence ID" value="NZ_CAJGYY010000001.1"/>
</dbReference>
<feature type="transmembrane region" description="Helical" evidence="8">
    <location>
        <begin position="60"/>
        <end position="79"/>
    </location>
</feature>
<feature type="transmembrane region" description="Helical" evidence="8">
    <location>
        <begin position="35"/>
        <end position="54"/>
    </location>
</feature>
<keyword evidence="4 8" id="KW-0812">Transmembrane</keyword>
<evidence type="ECO:0000256" key="2">
    <source>
        <dbReference type="ARBA" id="ARBA00022448"/>
    </source>
</evidence>
<evidence type="ECO:0000256" key="5">
    <source>
        <dbReference type="ARBA" id="ARBA00022847"/>
    </source>
</evidence>
<organism evidence="9 10">
    <name type="scientific">Psychrobacter frigidicola</name>
    <dbReference type="NCBI Taxonomy" id="45611"/>
    <lineage>
        <taxon>Bacteria</taxon>
        <taxon>Pseudomonadati</taxon>
        <taxon>Pseudomonadota</taxon>
        <taxon>Gammaproteobacteria</taxon>
        <taxon>Moraxellales</taxon>
        <taxon>Moraxellaceae</taxon>
        <taxon>Psychrobacter</taxon>
    </lineage>
</organism>
<dbReference type="SUPFAM" id="SSF118215">
    <property type="entry name" value="Proton glutamate symport protein"/>
    <property type="match status" value="1"/>
</dbReference>
<evidence type="ECO:0000256" key="6">
    <source>
        <dbReference type="ARBA" id="ARBA00022989"/>
    </source>
</evidence>
<dbReference type="AlphaFoldDB" id="A0A5C7A1P4"/>
<proteinExistence type="predicted"/>
<dbReference type="PANTHER" id="PTHR42865:SF7">
    <property type="entry name" value="PROTON_GLUTAMATE-ASPARTATE SYMPORTER"/>
    <property type="match status" value="1"/>
</dbReference>
<dbReference type="Proteomes" id="UP000321903">
    <property type="component" value="Unassembled WGS sequence"/>
</dbReference>
<dbReference type="InterPro" id="IPR036458">
    <property type="entry name" value="Na:dicarbo_symporter_sf"/>
</dbReference>
<protein>
    <submittedName>
        <fullName evidence="9">Dicarboxylate/amino acid:cation symporter</fullName>
    </submittedName>
</protein>